<reference evidence="1 2" key="1">
    <citation type="submission" date="2022-06" db="EMBL/GenBank/DDBJ databases">
        <authorList>
            <person name="Jeon C.O."/>
        </authorList>
    </citation>
    <scope>NUCLEOTIDE SEQUENCE [LARGE SCALE GENOMIC DNA]</scope>
    <source>
        <strain evidence="1 2">KCTC 13943</strain>
    </source>
</reference>
<evidence type="ECO:0000313" key="2">
    <source>
        <dbReference type="Proteomes" id="UP001523262"/>
    </source>
</evidence>
<accession>A0ABT0WC66</accession>
<name>A0ABT0WC66_9BACI</name>
<organism evidence="1 2">
    <name type="scientific">Neobacillus pocheonensis</name>
    <dbReference type="NCBI Taxonomy" id="363869"/>
    <lineage>
        <taxon>Bacteria</taxon>
        <taxon>Bacillati</taxon>
        <taxon>Bacillota</taxon>
        <taxon>Bacilli</taxon>
        <taxon>Bacillales</taxon>
        <taxon>Bacillaceae</taxon>
        <taxon>Neobacillus</taxon>
    </lineage>
</organism>
<proteinExistence type="predicted"/>
<sequence length="341" mass="36824">MWWKSKLFLFSLCLQLMFLTIFSLGAVVKAANNNATDGFIIQANRVVGSGMVASIVEQETSAGSGKQPMLRIQYKSATIEGMRLTKQVETPKGMVSITLKAQGPVIVKGMTVDTTAISFKGACIVASETVPELAMENVVIVAHYMDNEDSSINKLVLNTAAGQAVAQMPGKIQLLQNLSMLPLNQLKEEIDKISSGHLPLTCEDGSKAGGQISEIGKVTDPLKAVIGAVTSPLDPVLTPLDPVLEPVLKPVEPMLKSLEPVVKTVDPVLKPLEPVVKTVDPVLKPLEPVLNPLDPVTKPLQPIRKPLDPIVNGRKIKWNSLCNLLASKYRMQTELLLRSSL</sequence>
<protein>
    <submittedName>
        <fullName evidence="1">Uncharacterized protein</fullName>
    </submittedName>
</protein>
<dbReference type="EMBL" id="JAMQCR010000001">
    <property type="protein sequence ID" value="MCM2533913.1"/>
    <property type="molecule type" value="Genomic_DNA"/>
</dbReference>
<gene>
    <name evidence="1" type="ORF">NDK43_18025</name>
</gene>
<keyword evidence="2" id="KW-1185">Reference proteome</keyword>
<comment type="caution">
    <text evidence="1">The sequence shown here is derived from an EMBL/GenBank/DDBJ whole genome shotgun (WGS) entry which is preliminary data.</text>
</comment>
<dbReference type="Proteomes" id="UP001523262">
    <property type="component" value="Unassembled WGS sequence"/>
</dbReference>
<evidence type="ECO:0000313" key="1">
    <source>
        <dbReference type="EMBL" id="MCM2533913.1"/>
    </source>
</evidence>